<gene>
    <name evidence="2" type="ORF">NCTC10794_01398</name>
</gene>
<sequence length="462" mass="51742">MSVHLPTAEMVELTKKTKIIDDLLGGTATMRKAAQTYLFQMEMEEPDSYRKRLERSTLYPALSETLSQMTGRVFFNPIDVADVTETVQALFDDVDLVGNNLDVFASRWFYSALAYGCSFALIDFTRVEAVKSRAEEKALNARPYWVHIKPHQVLGIKTARVNGKQAITQFRYVVNEQVEDGEFGVKTVKHVYVYEIGKVRKFSEAEGEFRFESELQLTAQNRPLDFVPVVPFITKRNELTHAIEPPLMELAYLNVKHWQSQSDQDNITNIARVPLLAIYSNDEVKQLAIGGSAVHLPTGSSMQFVEHSGQAIASGVESLKDLEEQMKTAGAKLLTKTALAMTDSQARDEAGKEISQLRLLANRFEDAIDLALEYTGHWLGIAKEQVGNVQISGNIENDLDPSASMASVIQLRNAGVISNQSTFDEAKRRGLLADGLEWETEQERLQSEGMHFDLEETSETNP</sequence>
<name>A0A377I1K3_HAEPH</name>
<evidence type="ECO:0000313" key="3">
    <source>
        <dbReference type="Proteomes" id="UP000254867"/>
    </source>
</evidence>
<reference evidence="2 3" key="1">
    <citation type="submission" date="2018-06" db="EMBL/GenBank/DDBJ databases">
        <authorList>
            <consortium name="Pathogen Informatics"/>
            <person name="Doyle S."/>
        </authorList>
    </citation>
    <scope>NUCLEOTIDE SEQUENCE [LARGE SCALE GENOMIC DNA]</scope>
    <source>
        <strain evidence="2 3">NCTC10794</strain>
    </source>
</reference>
<dbReference type="EMBL" id="UGHH01000002">
    <property type="protein sequence ID" value="STO64334.1"/>
    <property type="molecule type" value="Genomic_DNA"/>
</dbReference>
<protein>
    <submittedName>
        <fullName evidence="2">Putative bacteriophage protein</fullName>
    </submittedName>
</protein>
<dbReference type="RefSeq" id="WP_119222784.1">
    <property type="nucleotide sequence ID" value="NZ_UGHH01000002.1"/>
</dbReference>
<organism evidence="2 3">
    <name type="scientific">Haemophilus parahaemolyticus</name>
    <dbReference type="NCBI Taxonomy" id="735"/>
    <lineage>
        <taxon>Bacteria</taxon>
        <taxon>Pseudomonadati</taxon>
        <taxon>Pseudomonadota</taxon>
        <taxon>Gammaproteobacteria</taxon>
        <taxon>Pasteurellales</taxon>
        <taxon>Pasteurellaceae</taxon>
        <taxon>Haemophilus</taxon>
    </lineage>
</organism>
<dbReference type="AlphaFoldDB" id="A0A377I1K3"/>
<evidence type="ECO:0000313" key="2">
    <source>
        <dbReference type="EMBL" id="STO64334.1"/>
    </source>
</evidence>
<dbReference type="Pfam" id="PF13264">
    <property type="entry name" value="DUF4055"/>
    <property type="match status" value="1"/>
</dbReference>
<dbReference type="Proteomes" id="UP000254867">
    <property type="component" value="Unassembled WGS sequence"/>
</dbReference>
<proteinExistence type="predicted"/>
<accession>A0A377I1K3</accession>
<feature type="domain" description="DUF4055" evidence="1">
    <location>
        <begin position="246"/>
        <end position="378"/>
    </location>
</feature>
<evidence type="ECO:0000259" key="1">
    <source>
        <dbReference type="Pfam" id="PF13264"/>
    </source>
</evidence>
<dbReference type="InterPro" id="IPR025129">
    <property type="entry name" value="DUF4055"/>
</dbReference>